<accession>A0A1Z4BYL1</accession>
<dbReference type="AlphaFoldDB" id="A0A1Z4BYL1"/>
<dbReference type="OrthoDB" id="1093513at2"/>
<keyword evidence="2" id="KW-1185">Reference proteome</keyword>
<reference evidence="1 2" key="1">
    <citation type="submission" date="2017-06" db="EMBL/GenBank/DDBJ databases">
        <title>Genome Sequencing of the methanotroph Methylovulum psychrotolerants str. HV10-M2 isolated from a high-altitude environment.</title>
        <authorList>
            <person name="Mateos-Rivera A."/>
        </authorList>
    </citation>
    <scope>NUCLEOTIDE SEQUENCE [LARGE SCALE GENOMIC DNA]</scope>
    <source>
        <strain evidence="1 2">HV10_M2</strain>
    </source>
</reference>
<organism evidence="1 2">
    <name type="scientific">Methylovulum psychrotolerans</name>
    <dbReference type="NCBI Taxonomy" id="1704499"/>
    <lineage>
        <taxon>Bacteria</taxon>
        <taxon>Pseudomonadati</taxon>
        <taxon>Pseudomonadota</taxon>
        <taxon>Gammaproteobacteria</taxon>
        <taxon>Methylococcales</taxon>
        <taxon>Methylococcaceae</taxon>
        <taxon>Methylovulum</taxon>
    </lineage>
</organism>
<dbReference type="Proteomes" id="UP000197019">
    <property type="component" value="Chromosome"/>
</dbReference>
<gene>
    <name evidence="1" type="ORF">CEK71_09970</name>
</gene>
<dbReference type="KEGG" id="mpsy:CEK71_09970"/>
<evidence type="ECO:0000313" key="2">
    <source>
        <dbReference type="Proteomes" id="UP000197019"/>
    </source>
</evidence>
<name>A0A1Z4BYL1_9GAMM</name>
<evidence type="ECO:0000313" key="1">
    <source>
        <dbReference type="EMBL" id="ASF46376.1"/>
    </source>
</evidence>
<protein>
    <submittedName>
        <fullName evidence="1">Cytoplasmic protein</fullName>
    </submittedName>
</protein>
<dbReference type="RefSeq" id="WP_088619248.1">
    <property type="nucleotide sequence ID" value="NZ_CP022129.1"/>
</dbReference>
<sequence length="195" mass="22335">MALTFEERLNQILPKIASDDFLNSKGLGNEIGFWIFDYPPERELDMRDFLTRTVIARLNKSQPPIRAAAVNLFDLVIQVLEERKLLDKAIEMQRTKGDDAILSALRPVLKEDKLAQKIVAMAGLDNCDVLILWGVGSAYPLLRTHTLLSALHPLMGRTPLLMFYPGRYDGYSLRLFNKLSEDHYYRAFRLIPEAQ</sequence>
<dbReference type="EMBL" id="CP022129">
    <property type="protein sequence ID" value="ASF46376.1"/>
    <property type="molecule type" value="Genomic_DNA"/>
</dbReference>
<dbReference type="InterPro" id="IPR014858">
    <property type="entry name" value="BrxB"/>
</dbReference>
<dbReference type="Pfam" id="PF08747">
    <property type="entry name" value="BrxB"/>
    <property type="match status" value="1"/>
</dbReference>
<proteinExistence type="predicted"/>